<dbReference type="RefSeq" id="WP_034976753.1">
    <property type="nucleotide sequence ID" value="NZ_FOFI01000001.1"/>
</dbReference>
<evidence type="ECO:0000256" key="4">
    <source>
        <dbReference type="SAM" id="Phobius"/>
    </source>
</evidence>
<dbReference type="Pfam" id="PF07690">
    <property type="entry name" value="MFS_1"/>
    <property type="match status" value="1"/>
</dbReference>
<feature type="transmembrane region" description="Helical" evidence="4">
    <location>
        <begin position="135"/>
        <end position="152"/>
    </location>
</feature>
<organism evidence="6 7">
    <name type="scientific">Epilithonimonas lactis</name>
    <dbReference type="NCBI Taxonomy" id="421072"/>
    <lineage>
        <taxon>Bacteria</taxon>
        <taxon>Pseudomonadati</taxon>
        <taxon>Bacteroidota</taxon>
        <taxon>Flavobacteriia</taxon>
        <taxon>Flavobacteriales</taxon>
        <taxon>Weeksellaceae</taxon>
        <taxon>Chryseobacterium group</taxon>
        <taxon>Epilithonimonas</taxon>
    </lineage>
</organism>
<feature type="domain" description="Major facilitator superfamily (MFS) profile" evidence="5">
    <location>
        <begin position="9"/>
        <end position="393"/>
    </location>
</feature>
<feature type="transmembrane region" description="Helical" evidence="4">
    <location>
        <begin position="50"/>
        <end position="69"/>
    </location>
</feature>
<gene>
    <name evidence="6" type="ORF">IO89_12515</name>
</gene>
<dbReference type="InterPro" id="IPR036259">
    <property type="entry name" value="MFS_trans_sf"/>
</dbReference>
<reference evidence="6 7" key="1">
    <citation type="submission" date="2014-07" db="EMBL/GenBank/DDBJ databases">
        <title>Epilithonimonas lactis LMG 22401 Genome.</title>
        <authorList>
            <person name="Pipes S.E."/>
            <person name="Stropko S.J."/>
        </authorList>
    </citation>
    <scope>NUCLEOTIDE SEQUENCE [LARGE SCALE GENOMIC DNA]</scope>
    <source>
        <strain evidence="6 7">LMG 24401</strain>
    </source>
</reference>
<evidence type="ECO:0000259" key="5">
    <source>
        <dbReference type="PROSITE" id="PS50850"/>
    </source>
</evidence>
<dbReference type="eggNOG" id="COG2814">
    <property type="taxonomic scope" value="Bacteria"/>
</dbReference>
<dbReference type="Proteomes" id="UP000028623">
    <property type="component" value="Unassembled WGS sequence"/>
</dbReference>
<evidence type="ECO:0000256" key="3">
    <source>
        <dbReference type="ARBA" id="ARBA00023136"/>
    </source>
</evidence>
<feature type="transmembrane region" description="Helical" evidence="4">
    <location>
        <begin position="102"/>
        <end position="123"/>
    </location>
</feature>
<accession>A0A085BEZ9</accession>
<dbReference type="Gene3D" id="1.20.1250.20">
    <property type="entry name" value="MFS general substrate transporter like domains"/>
    <property type="match status" value="1"/>
</dbReference>
<dbReference type="PANTHER" id="PTHR42910">
    <property type="entry name" value="TRANSPORTER SCO4007-RELATED"/>
    <property type="match status" value="1"/>
</dbReference>
<dbReference type="SUPFAM" id="SSF103473">
    <property type="entry name" value="MFS general substrate transporter"/>
    <property type="match status" value="1"/>
</dbReference>
<feature type="transmembrane region" description="Helical" evidence="4">
    <location>
        <begin position="164"/>
        <end position="182"/>
    </location>
</feature>
<protein>
    <recommendedName>
        <fullName evidence="5">Major facilitator superfamily (MFS) profile domain-containing protein</fullName>
    </recommendedName>
</protein>
<keyword evidence="7" id="KW-1185">Reference proteome</keyword>
<feature type="transmembrane region" description="Helical" evidence="4">
    <location>
        <begin position="368"/>
        <end position="387"/>
    </location>
</feature>
<evidence type="ECO:0000256" key="1">
    <source>
        <dbReference type="ARBA" id="ARBA00022692"/>
    </source>
</evidence>
<dbReference type="PANTHER" id="PTHR42910:SF1">
    <property type="entry name" value="MAJOR FACILITATOR SUPERFAMILY (MFS) PROFILE DOMAIN-CONTAINING PROTEIN"/>
    <property type="match status" value="1"/>
</dbReference>
<keyword evidence="1 4" id="KW-0812">Transmembrane</keyword>
<dbReference type="PROSITE" id="PS50850">
    <property type="entry name" value="MFS"/>
    <property type="match status" value="1"/>
</dbReference>
<feature type="transmembrane region" description="Helical" evidence="4">
    <location>
        <begin position="338"/>
        <end position="356"/>
    </location>
</feature>
<evidence type="ECO:0000313" key="7">
    <source>
        <dbReference type="Proteomes" id="UP000028623"/>
    </source>
</evidence>
<dbReference type="STRING" id="421072.SAMN04488097_0394"/>
<dbReference type="InterPro" id="IPR011701">
    <property type="entry name" value="MFS"/>
</dbReference>
<evidence type="ECO:0000256" key="2">
    <source>
        <dbReference type="ARBA" id="ARBA00022989"/>
    </source>
</evidence>
<keyword evidence="2 4" id="KW-1133">Transmembrane helix</keyword>
<feature type="transmembrane region" description="Helical" evidence="4">
    <location>
        <begin position="249"/>
        <end position="267"/>
    </location>
</feature>
<feature type="transmembrane region" description="Helical" evidence="4">
    <location>
        <begin position="12"/>
        <end position="30"/>
    </location>
</feature>
<evidence type="ECO:0000313" key="6">
    <source>
        <dbReference type="EMBL" id="KFC21044.1"/>
    </source>
</evidence>
<dbReference type="OrthoDB" id="9815356at2"/>
<name>A0A085BEZ9_9FLAO</name>
<sequence>MSEVQSQLSKGQVLGMAVVAGISVSNIYFAQPILHQIAESFRVPESKMGIMVGLGQVGYGAGLLTLVPLGDKVDRKKLILTLLGTLFFVLIAIGLVSNYYFIFLFSLLLGLTAVAAQVILPMAAELSGNEKGKNVGIIFTGILVGILMARVFSGYISEWSSWKMVYYLSAGFTVFSLAFVYFKLPSVKPTFKESYFKLISSSFYQLKRFPQLRFMALLGGIAFAVFCSFWTTLTFLLVEKPYNYSSDTIGLFGMLGIAGALVAPLIGKASDKGDSRYTQLIASVILLAGSVVIFLFPSYLISIILAVIFIDVGVQSIQVTNVALIYRLDEKANSRINTIYMTSYFVGGALGTFIGLKCWELGGWHYVGIQLVVFSLVVLLMNLMNVFKQKKINQTKS</sequence>
<feature type="transmembrane region" description="Helical" evidence="4">
    <location>
        <begin position="279"/>
        <end position="297"/>
    </location>
</feature>
<comment type="caution">
    <text evidence="6">The sequence shown here is derived from an EMBL/GenBank/DDBJ whole genome shotgun (WGS) entry which is preliminary data.</text>
</comment>
<dbReference type="AlphaFoldDB" id="A0A085BEZ9"/>
<dbReference type="EMBL" id="JPLY01000004">
    <property type="protein sequence ID" value="KFC21044.1"/>
    <property type="molecule type" value="Genomic_DNA"/>
</dbReference>
<feature type="transmembrane region" description="Helical" evidence="4">
    <location>
        <begin position="214"/>
        <end position="237"/>
    </location>
</feature>
<feature type="transmembrane region" description="Helical" evidence="4">
    <location>
        <begin position="303"/>
        <end position="326"/>
    </location>
</feature>
<dbReference type="CDD" id="cd17324">
    <property type="entry name" value="MFS_NepI_like"/>
    <property type="match status" value="1"/>
</dbReference>
<dbReference type="InterPro" id="IPR020846">
    <property type="entry name" value="MFS_dom"/>
</dbReference>
<feature type="transmembrane region" description="Helical" evidence="4">
    <location>
        <begin position="78"/>
        <end position="96"/>
    </location>
</feature>
<dbReference type="GO" id="GO:0022857">
    <property type="term" value="F:transmembrane transporter activity"/>
    <property type="evidence" value="ECO:0007669"/>
    <property type="project" value="InterPro"/>
</dbReference>
<proteinExistence type="predicted"/>
<keyword evidence="3 4" id="KW-0472">Membrane</keyword>